<dbReference type="EMBL" id="GG698910">
    <property type="protein sequence ID" value="EEU40333.1"/>
    <property type="molecule type" value="Genomic_DNA"/>
</dbReference>
<evidence type="ECO:0000256" key="1">
    <source>
        <dbReference type="SAM" id="SignalP"/>
    </source>
</evidence>
<feature type="signal peptide" evidence="1">
    <location>
        <begin position="1"/>
        <end position="22"/>
    </location>
</feature>
<organism evidence="2 3">
    <name type="scientific">Fusarium vanettenii (strain ATCC MYA-4622 / CBS 123669 / FGSC 9596 / NRRL 45880 / 77-13-4)</name>
    <name type="common">Fusarium solani subsp. pisi</name>
    <dbReference type="NCBI Taxonomy" id="660122"/>
    <lineage>
        <taxon>Eukaryota</taxon>
        <taxon>Fungi</taxon>
        <taxon>Dikarya</taxon>
        <taxon>Ascomycota</taxon>
        <taxon>Pezizomycotina</taxon>
        <taxon>Sordariomycetes</taxon>
        <taxon>Hypocreomycetidae</taxon>
        <taxon>Hypocreales</taxon>
        <taxon>Nectriaceae</taxon>
        <taxon>Fusarium</taxon>
        <taxon>Fusarium solani species complex</taxon>
        <taxon>Fusarium vanettenii</taxon>
    </lineage>
</organism>
<sequence length="160" mass="17988">MTGHHLVDLLIALSNCRWLVLGVLVAHGQFVKKGGFTKEDENQELSYACLKEEDGVDGSVISMPSRSWDLPWFYRPSVGHGCCDQGSSWSEREREWCWMDYSARDKLGAPSDDNPHSTSPMTANSESWLVQTKPDVRYLRRLDSSSPANGRNVLAGTWLI</sequence>
<evidence type="ECO:0000313" key="3">
    <source>
        <dbReference type="Proteomes" id="UP000005206"/>
    </source>
</evidence>
<keyword evidence="3" id="KW-1185">Reference proteome</keyword>
<gene>
    <name evidence="2" type="ORF">NECHADRAFT_76490</name>
</gene>
<proteinExistence type="predicted"/>
<protein>
    <submittedName>
        <fullName evidence="2">Uncharacterized protein</fullName>
    </submittedName>
</protein>
<keyword evidence="1" id="KW-0732">Signal</keyword>
<name>C7Z4E2_FUSV7</name>
<feature type="chain" id="PRO_5002988473" evidence="1">
    <location>
        <begin position="23"/>
        <end position="160"/>
    </location>
</feature>
<dbReference type="HOGENOM" id="CLU_1652617_0_0_1"/>
<dbReference type="AlphaFoldDB" id="C7Z4E2"/>
<dbReference type="KEGG" id="nhe:NECHADRAFT_76490"/>
<evidence type="ECO:0000313" key="2">
    <source>
        <dbReference type="EMBL" id="EEU40333.1"/>
    </source>
</evidence>
<reference evidence="2 3" key="1">
    <citation type="journal article" date="2009" name="PLoS Genet.">
        <title>The genome of Nectria haematococca: contribution of supernumerary chromosomes to gene expansion.</title>
        <authorList>
            <person name="Coleman J.J."/>
            <person name="Rounsley S.D."/>
            <person name="Rodriguez-Carres M."/>
            <person name="Kuo A."/>
            <person name="Wasmann C.C."/>
            <person name="Grimwood J."/>
            <person name="Schmutz J."/>
            <person name="Taga M."/>
            <person name="White G.J."/>
            <person name="Zhou S."/>
            <person name="Schwartz D.C."/>
            <person name="Freitag M."/>
            <person name="Ma L.J."/>
            <person name="Danchin E.G."/>
            <person name="Henrissat B."/>
            <person name="Coutinho P.M."/>
            <person name="Nelson D.R."/>
            <person name="Straney D."/>
            <person name="Napoli C.A."/>
            <person name="Barker B.M."/>
            <person name="Gribskov M."/>
            <person name="Rep M."/>
            <person name="Kroken S."/>
            <person name="Molnar I."/>
            <person name="Rensing C."/>
            <person name="Kennell J.C."/>
            <person name="Zamora J."/>
            <person name="Farman M.L."/>
            <person name="Selker E.U."/>
            <person name="Salamov A."/>
            <person name="Shapiro H."/>
            <person name="Pangilinan J."/>
            <person name="Lindquist E."/>
            <person name="Lamers C."/>
            <person name="Grigoriev I.V."/>
            <person name="Geiser D.M."/>
            <person name="Covert S.F."/>
            <person name="Temporini E."/>
            <person name="Vanetten H.D."/>
        </authorList>
    </citation>
    <scope>NUCLEOTIDE SEQUENCE [LARGE SCALE GENOMIC DNA]</scope>
    <source>
        <strain evidence="3">ATCC MYA-4622 / CBS 123669 / FGSC 9596 / NRRL 45880 / 77-13-4</strain>
    </source>
</reference>
<dbReference type="InParanoid" id="C7Z4E2"/>
<dbReference type="RefSeq" id="XP_003046046.1">
    <property type="nucleotide sequence ID" value="XM_003046000.1"/>
</dbReference>
<dbReference type="Proteomes" id="UP000005206">
    <property type="component" value="Chromosome 2"/>
</dbReference>
<dbReference type="VEuPathDB" id="FungiDB:NECHADRAFT_76490"/>
<dbReference type="GeneID" id="9668405"/>
<accession>C7Z4E2</accession>